<dbReference type="OrthoDB" id="283514at2"/>
<keyword evidence="3" id="KW-1185">Reference proteome</keyword>
<feature type="region of interest" description="Disordered" evidence="1">
    <location>
        <begin position="191"/>
        <end position="238"/>
    </location>
</feature>
<evidence type="ECO:0000313" key="2">
    <source>
        <dbReference type="EMBL" id="SER80530.1"/>
    </source>
</evidence>
<evidence type="ECO:0000256" key="1">
    <source>
        <dbReference type="SAM" id="MobiDB-lite"/>
    </source>
</evidence>
<accession>A0A1H9S6C8</accession>
<dbReference type="PANTHER" id="PTHR40045:SF1">
    <property type="entry name" value="YQCI_YCGG FAMILY PROTEIN"/>
    <property type="match status" value="1"/>
</dbReference>
<dbReference type="Proteomes" id="UP000199019">
    <property type="component" value="Unassembled WGS sequence"/>
</dbReference>
<feature type="compositionally biased region" description="Acidic residues" evidence="1">
    <location>
        <begin position="211"/>
        <end position="221"/>
    </location>
</feature>
<evidence type="ECO:0000313" key="3">
    <source>
        <dbReference type="Proteomes" id="UP000199019"/>
    </source>
</evidence>
<dbReference type="InterPro" id="IPR014988">
    <property type="entry name" value="Uncharacterised_YqcI/YcgG"/>
</dbReference>
<proteinExistence type="predicted"/>
<gene>
    <name evidence="2" type="ORF">SAMN05216199_1277</name>
</gene>
<dbReference type="NCBIfam" id="NF041366">
    <property type="entry name" value="GntA_guanitoxin"/>
    <property type="match status" value="1"/>
</dbReference>
<dbReference type="RefSeq" id="WP_091756283.1">
    <property type="nucleotide sequence ID" value="NZ_FOHB01000001.1"/>
</dbReference>
<dbReference type="STRING" id="587636.SAMN05216199_1277"/>
<organism evidence="2 3">
    <name type="scientific">Pedococcus cremeus</name>
    <dbReference type="NCBI Taxonomy" id="587636"/>
    <lineage>
        <taxon>Bacteria</taxon>
        <taxon>Bacillati</taxon>
        <taxon>Actinomycetota</taxon>
        <taxon>Actinomycetes</taxon>
        <taxon>Micrococcales</taxon>
        <taxon>Intrasporangiaceae</taxon>
        <taxon>Pedococcus</taxon>
    </lineage>
</organism>
<reference evidence="3" key="1">
    <citation type="submission" date="2016-10" db="EMBL/GenBank/DDBJ databases">
        <authorList>
            <person name="Varghese N."/>
            <person name="Submissions S."/>
        </authorList>
    </citation>
    <scope>NUCLEOTIDE SEQUENCE [LARGE SCALE GENOMIC DNA]</scope>
    <source>
        <strain evidence="3">CGMCC 1.6963</strain>
    </source>
</reference>
<sequence length="238" mass="26750">MSHAAVSSVEELEELLSERVLGPDYPCLGAKSVFRRDRATVVLHDDMESPETARHLFEQLREYTGSVDAEEGFASFVAGFRGPQVRDEKHFEEMLWALLQRLHDVDEEPWAPEVSADPSDPHFGFSVAGTPFFIVGLNPEASRDARRFPVPVLVFNLHEQFQALRESGGFERMRDTIRRRDEDLQGTVNPMVSDYGSVSEARQYSGRELEEGWEPPFEPDPEAVAPDTAATEKEGTPA</sequence>
<protein>
    <recommendedName>
        <fullName evidence="4">YqcI/YcgG family protein</fullName>
    </recommendedName>
</protein>
<evidence type="ECO:0008006" key="4">
    <source>
        <dbReference type="Google" id="ProtNLM"/>
    </source>
</evidence>
<dbReference type="EMBL" id="FOHB01000001">
    <property type="protein sequence ID" value="SER80530.1"/>
    <property type="molecule type" value="Genomic_DNA"/>
</dbReference>
<dbReference type="Pfam" id="PF08892">
    <property type="entry name" value="YqcI_YcgG"/>
    <property type="match status" value="1"/>
</dbReference>
<dbReference type="PANTHER" id="PTHR40045">
    <property type="entry name" value="YCGG FAMILY PROTEIN"/>
    <property type="match status" value="1"/>
</dbReference>
<name>A0A1H9S6C8_9MICO</name>
<dbReference type="AlphaFoldDB" id="A0A1H9S6C8"/>